<evidence type="ECO:0000256" key="8">
    <source>
        <dbReference type="ARBA" id="ARBA00023180"/>
    </source>
</evidence>
<feature type="domain" description="6-Cys" evidence="11">
    <location>
        <begin position="989"/>
        <end position="1115"/>
    </location>
</feature>
<feature type="domain" description="6-Cys" evidence="11">
    <location>
        <begin position="2464"/>
        <end position="2596"/>
    </location>
</feature>
<evidence type="ECO:0000256" key="4">
    <source>
        <dbReference type="ARBA" id="ARBA00022729"/>
    </source>
</evidence>
<protein>
    <submittedName>
        <fullName evidence="12">6-cysteine protein</fullName>
    </submittedName>
</protein>
<dbReference type="PROSITE" id="PS51701">
    <property type="entry name" value="6_CYS"/>
    <property type="match status" value="12"/>
</dbReference>
<evidence type="ECO:0000256" key="5">
    <source>
        <dbReference type="ARBA" id="ARBA00022737"/>
    </source>
</evidence>
<feature type="domain" description="6-Cys" evidence="11">
    <location>
        <begin position="1956"/>
        <end position="2161"/>
    </location>
</feature>
<dbReference type="PROSITE" id="PS51257">
    <property type="entry name" value="PROKAR_LIPOPROTEIN"/>
    <property type="match status" value="1"/>
</dbReference>
<dbReference type="SMART" id="SM00970">
    <property type="entry name" value="s48_45"/>
    <property type="match status" value="8"/>
</dbReference>
<evidence type="ECO:0000313" key="13">
    <source>
        <dbReference type="Proteomes" id="UP000078555"/>
    </source>
</evidence>
<name>A0A1A8YJN6_PLAOA</name>
<dbReference type="GO" id="GO:0005886">
    <property type="term" value="C:plasma membrane"/>
    <property type="evidence" value="ECO:0007669"/>
    <property type="project" value="UniProtKB-SubCell"/>
</dbReference>
<keyword evidence="4 10" id="KW-0732">Signal</keyword>
<feature type="compositionally biased region" description="Gly residues" evidence="9">
    <location>
        <begin position="69"/>
        <end position="79"/>
    </location>
</feature>
<keyword evidence="6" id="KW-0472">Membrane</keyword>
<evidence type="ECO:0000256" key="1">
    <source>
        <dbReference type="ARBA" id="ARBA00004236"/>
    </source>
</evidence>
<dbReference type="Pfam" id="PF07422">
    <property type="entry name" value="s48_45"/>
    <property type="match status" value="8"/>
</dbReference>
<evidence type="ECO:0000256" key="7">
    <source>
        <dbReference type="ARBA" id="ARBA00023157"/>
    </source>
</evidence>
<evidence type="ECO:0000256" key="9">
    <source>
        <dbReference type="SAM" id="MobiDB-lite"/>
    </source>
</evidence>
<feature type="domain" description="6-Cys" evidence="11">
    <location>
        <begin position="1727"/>
        <end position="1895"/>
    </location>
</feature>
<comment type="subcellular location">
    <subcellularLocation>
        <location evidence="1">Cell membrane</location>
    </subcellularLocation>
    <subcellularLocation>
        <location evidence="2">Cell surface</location>
    </subcellularLocation>
</comment>
<feature type="domain" description="6-Cys" evidence="11">
    <location>
        <begin position="467"/>
        <end position="671"/>
    </location>
</feature>
<feature type="domain" description="6-Cys" evidence="11">
    <location>
        <begin position="1253"/>
        <end position="1438"/>
    </location>
</feature>
<feature type="region of interest" description="Disordered" evidence="9">
    <location>
        <begin position="55"/>
        <end position="79"/>
    </location>
</feature>
<gene>
    <name evidence="12" type="ORF">POVWA1_008710</name>
</gene>
<proteinExistence type="predicted"/>
<dbReference type="PANTHER" id="PTHR38796">
    <property type="match status" value="1"/>
</dbReference>
<evidence type="ECO:0000256" key="10">
    <source>
        <dbReference type="SAM" id="SignalP"/>
    </source>
</evidence>
<reference evidence="13" key="1">
    <citation type="submission" date="2016-05" db="EMBL/GenBank/DDBJ databases">
        <authorList>
            <person name="Naeem Raeece"/>
        </authorList>
    </citation>
    <scope>NUCLEOTIDE SEQUENCE [LARGE SCALE GENOMIC DNA]</scope>
</reference>
<organism evidence="12 13">
    <name type="scientific">Plasmodium ovale wallikeri</name>
    <dbReference type="NCBI Taxonomy" id="864142"/>
    <lineage>
        <taxon>Eukaryota</taxon>
        <taxon>Sar</taxon>
        <taxon>Alveolata</taxon>
        <taxon>Apicomplexa</taxon>
        <taxon>Aconoidasida</taxon>
        <taxon>Haemosporida</taxon>
        <taxon>Plasmodiidae</taxon>
        <taxon>Plasmodium</taxon>
        <taxon>Plasmodium (Plasmodium)</taxon>
    </lineage>
</organism>
<keyword evidence="7" id="KW-1015">Disulfide bond</keyword>
<feature type="domain" description="6-Cys" evidence="11">
    <location>
        <begin position="165"/>
        <end position="305"/>
    </location>
</feature>
<evidence type="ECO:0000259" key="11">
    <source>
        <dbReference type="PROSITE" id="PS51701"/>
    </source>
</evidence>
<accession>A0A1A8YJN6</accession>
<keyword evidence="3" id="KW-1003">Cell membrane</keyword>
<evidence type="ECO:0000256" key="2">
    <source>
        <dbReference type="ARBA" id="ARBA00004241"/>
    </source>
</evidence>
<feature type="domain" description="6-Cys" evidence="11">
    <location>
        <begin position="308"/>
        <end position="446"/>
    </location>
</feature>
<evidence type="ECO:0000256" key="6">
    <source>
        <dbReference type="ARBA" id="ARBA00023136"/>
    </source>
</evidence>
<dbReference type="PANTHER" id="PTHR38796:SF1">
    <property type="entry name" value="ANCHORED PROTEIN, PUTATIVE (AFU_ORTHOLOGUE AFUA_4G09600)-RELATED"/>
    <property type="match status" value="1"/>
</dbReference>
<evidence type="ECO:0000313" key="12">
    <source>
        <dbReference type="EMBL" id="SBT31752.1"/>
    </source>
</evidence>
<dbReference type="Gene3D" id="2.60.40.2860">
    <property type="match status" value="9"/>
</dbReference>
<feature type="signal peptide" evidence="10">
    <location>
        <begin position="1"/>
        <end position="22"/>
    </location>
</feature>
<dbReference type="Proteomes" id="UP000078555">
    <property type="component" value="Unassembled WGS sequence"/>
</dbReference>
<keyword evidence="5" id="KW-0677">Repeat</keyword>
<evidence type="ECO:0000256" key="3">
    <source>
        <dbReference type="ARBA" id="ARBA00022475"/>
    </source>
</evidence>
<feature type="domain" description="6-Cys" evidence="11">
    <location>
        <begin position="828"/>
        <end position="986"/>
    </location>
</feature>
<dbReference type="InterPro" id="IPR010884">
    <property type="entry name" value="6_CYS_dom"/>
</dbReference>
<sequence>MGNWTRAKQLLALAFFLYACAARHGVVSDRHSRIAPKGAFSVSLWRKGNISGQEGISGREGISEREGISGRGGISGREGISGQGSMWGYILNELGTSHGFMAGNRQTGLKEYSLWGINPQKRERLLQEDDNDDDVIDEGYETTLVGETGIQNEDIETFFSNNTNNDYVCDFTEHVKPGDETVKVKKCEIKVKVPLVKVKIVCPLKGPTEKLYDNIEYYPKKSPYVVLEGTTSLKEKKLSEIIYGVIIPKTANDKNNNLDQGIIEFILPPMVEKKSTFYIVCDNSKTKDEEKKGNRGVVEVSIEPYGNIVKGCNYEKNNDKNAFFEKNIYLKKKPYIPCFFHLNGGETGGIMFPSDLKETTCFEEIILHNNNAVWDKKKKSLTEIINSSVIYNKEMNEKYFNVKYISIPLSFKDSLSFFCTITTENEKKHLVYVSINQEINMSIFELFESFLKINKVSQIAQKTEGKDEYTCNFVDSLDKNIDAEKKVIICRKTLKELDVLNVKCNVNAEKYKNMNIIPKTLKEKHNVLMLDLHLQYYLMKKYLQFNTKKALYYHEQPFLLTFPFNKIAKIELKKNPMFKKHKSSKYFSEHSPSDGLVHLLSYIDSLENVYINNKVPYMNVHIDESDSNVFNMSFQVPPYVSTNHPFYFLIGCDNTKDGGNIGIVEVLISKNEEYVKGCNFHDTKINYFTNNVETSTNNCQVDVYPNDIVGFNCYNTASASTESEEEVEEEEEQQNVVLDPEDCFKTVYDGSSKKKVTDILPTAYVYNLVGKKTPSFIKIPSYTLTEDKMVTCKCTLKSETKIMKINIKKNNENKNSVDIKKEAITGDDIKICTNKDVIHPRWPKWEHEMENNFCKVDVTNFFSYVEILCPAKDLSSYSNIELMFNTESPNKDELKEFTEKELHKLIPHAEILYKTEVKSVVRGRTTLENSEEKDNLIHVDLSHLYLFFPYYVKEEHQFNVICDNTETRYDNKRGNKLVYTIKVPKREHKVKGCDFSIKKSDMFENEVTGDSTNTCTVNAQPKDVIAFLCPPGSVKITNCFHDAVVNDTLTNIHQDLNLQSNIANYTYNHKVSYIEIPSVIKNDLSFKCICVDLKKDYNLTIPPSTKNLDIIYKKLNIKKNGYTKGIGKEKYHMRTIPLHLSNQKNQIVDFFEEVENRKAADADANPQEIIDAVVSNDAFYEYSTGEHISGEEEERTDMIKNEYYVWENIYNNNVEDTIEKDIEALEKTDFKIYTLEVNLKAPKLVKSKQVADGIHLCDFSSRKLLIPDPQTEGVATDIHCYVSLKPLDTFYVKCPTVKGEYETAKGKTSEEDDEYSKEIIALIDEVALDEASSDPLDEQSFVKYFDKMELKPSDFFKNVINEKSTEEETIDKLLPGVIFSQMTVLKKKNPFTSYAAVIIPPGVTNDVAFNVQCNNNAYVDTGKTAGYNAIVHLDIPKNEKKITGCDFSTSDSTILSEGIELVEGQTKECNVELNPKEEFGLICNTGSTLDPEKCFYEVYDTENEVKKIKELIPNVKVVSLQNKNQMIVYGVIPEDYIYKLSFSCSCKKSGDTKGTMKVILNKDEVEYDKLKIEEAVKHDNVNLCNFYDGEELSFENNTEKVILCKVDAALFSEVIIQLPVFGVENDKEMYKKFSLSPVWVKGEDIKVITAAKVEETISSALKGVFGNRTFTFTKKEGKGEGLSFFIPPVTTDINLKIKIKEEKEISSESTQRGLIHICIKKNVEKDGIKFCDFTTGQNSLIEHNPVHNENTCNIKIKSGDIFGIMCPKGFSLFPQGCFSKVILEYYKGVTENNDDINYLNSTMYNLKPNEIKELLDEDHRELEDLQNFSTFSNITEMLNFENYNLGNLSLDYKRNNSAAYAKVPDTFSSIINFSCSCYDPQKNIFGTMNVQSENRNFVHISSNQEEIVKGNILPRVGKLNELMQREEVVTNVVTNDEEDLDDVGDITMEIILEQARYHLCDYSDESLFTLIGGKPQKNICKINAKGLDVITVKCPHTKGFVPKKVEIPPNLEENKIVIAIDGKEYSTYFDKKKKDIFSLRDIYIMDSHGITLDELKQLRKVQHDWDDYHIFYPKNILEDVVINNSVVKLKNYLPGVIFLQNKINEEIKTTQLPTDGIVSFVIPPYVNKDFTLQIYCGKSTSKKPKKVDTSLGLIHINISANKNTLSGCDFVNPEKSPNSLFNHKKDKLNALMCEISLVPNSVVGINCPKKMLKPEKCFYEMYYVDETDMVNKFKEAEKFSDATKVNVTEIVKHSVPIGNVEDVQNTYSYLILPKNMDYLTDSKKLFVCTCDKNIVKMKIDSNSVKEEKIQKGEKELCTYDNVKKVSTCNIIDAMEINGDKNNSFTVYTAHLSRWDKLIIKYPTSEKTNYENSFVKPLNIKEKVLYKNVPTNIEDILPGSITTNTLDSRTKISEYTLRVPPYVPKNVDFSLEFNNNLTQVIHNDHNPVHGNTVKIAIYVNEGHKEINGCDFTGKYNHLFTNSFKPIADENKECTVTFGNNSFAGFACSSNFHISPENCFASIFDNNDDKKVKKIHELSTAAEHDYIKHNTSGYTLSYITFHNDTKKQNISCKCISSHSSYTINLIFEPLIENSVHTIRALIRYVDLKKGNFAKYLRRG</sequence>
<feature type="domain" description="6-Cys" evidence="11">
    <location>
        <begin position="674"/>
        <end position="822"/>
    </location>
</feature>
<keyword evidence="13" id="KW-1185">Reference proteome</keyword>
<feature type="domain" description="6-Cys" evidence="11">
    <location>
        <begin position="2164"/>
        <end position="2314"/>
    </location>
</feature>
<dbReference type="InterPro" id="IPR051444">
    <property type="entry name" value="Parasite_Repro/Invasion_Surf"/>
</dbReference>
<dbReference type="EMBL" id="FLRD01000024">
    <property type="protein sequence ID" value="SBT31752.1"/>
    <property type="molecule type" value="Genomic_DNA"/>
</dbReference>
<dbReference type="InterPro" id="IPR038160">
    <property type="entry name" value="6_CYS_dom_sf"/>
</dbReference>
<feature type="domain" description="6-Cys" evidence="11">
    <location>
        <begin position="1441"/>
        <end position="1570"/>
    </location>
</feature>
<dbReference type="GO" id="GO:0009986">
    <property type="term" value="C:cell surface"/>
    <property type="evidence" value="ECO:0007669"/>
    <property type="project" value="UniProtKB-SubCell"/>
</dbReference>
<keyword evidence="8" id="KW-0325">Glycoprotein</keyword>
<feature type="chain" id="PRO_5008382074" evidence="10">
    <location>
        <begin position="23"/>
        <end position="2617"/>
    </location>
</feature>